<accession>A0A7T0BRP8</accession>
<evidence type="ECO:0000313" key="3">
    <source>
        <dbReference type="Proteomes" id="UP000594451"/>
    </source>
</evidence>
<keyword evidence="3" id="KW-1185">Reference proteome</keyword>
<dbReference type="Gene3D" id="3.40.50.720">
    <property type="entry name" value="NAD(P)-binding Rossmann-like Domain"/>
    <property type="match status" value="1"/>
</dbReference>
<dbReference type="Proteomes" id="UP000594451">
    <property type="component" value="Chromosome"/>
</dbReference>
<dbReference type="AlphaFoldDB" id="A0A7T0BRP8"/>
<name>A0A7T0BRP8_9BACT</name>
<organism evidence="2 3">
    <name type="scientific">Candidatus Pinguicoccus supinus</name>
    <dbReference type="NCBI Taxonomy" id="2529394"/>
    <lineage>
        <taxon>Bacteria</taxon>
        <taxon>Pseudomonadati</taxon>
        <taxon>Verrucomicrobiota</taxon>
        <taxon>Candidatus Pinguicoccus</taxon>
    </lineage>
</organism>
<feature type="domain" description="Trans-2-enoyl-CoA reductase catalytic" evidence="1">
    <location>
        <begin position="20"/>
        <end position="110"/>
    </location>
</feature>
<evidence type="ECO:0000259" key="1">
    <source>
        <dbReference type="Pfam" id="PF12241"/>
    </source>
</evidence>
<evidence type="ECO:0000313" key="2">
    <source>
        <dbReference type="EMBL" id="QPJ58546.1"/>
    </source>
</evidence>
<dbReference type="Pfam" id="PF12241">
    <property type="entry name" value="Enoyl_reductase"/>
    <property type="match status" value="1"/>
</dbReference>
<proteinExistence type="predicted"/>
<sequence length="110" mass="12932">MFFTSYYTAKYLNIYNYDKKHFFLNSNIFDANSKKKICKFLLSIKRKVDLLIYSIASPRRYEYTATIKPTRDNIKLKNIDTDCNKIKYIVLNAALSFETDNTVKVMGGED</sequence>
<dbReference type="KEGG" id="psup:E5P55_01115"/>
<dbReference type="EMBL" id="CP039370">
    <property type="protein sequence ID" value="QPJ58546.1"/>
    <property type="molecule type" value="Genomic_DNA"/>
</dbReference>
<gene>
    <name evidence="2" type="ORF">E5P55_01115</name>
</gene>
<protein>
    <recommendedName>
        <fullName evidence="1">Trans-2-enoyl-CoA reductase catalytic domain-containing protein</fullName>
    </recommendedName>
</protein>
<dbReference type="InterPro" id="IPR024910">
    <property type="entry name" value="Enoyl-CoA_Rdtase_cat_dom"/>
</dbReference>
<reference evidence="2 3" key="1">
    <citation type="journal article" date="2020" name="Sci. Rep.">
        <title>Morphology, ultrastructure, genomics, and phylogeny of Euplotes vanleeuwenhoeki sp. nov. and its ultra-reduced endosymbiont Candidatus Pinguicoccus supinus sp. nov.</title>
        <authorList>
            <person name="Serra V."/>
            <person name="Gammuto L."/>
            <person name="Nitla V."/>
            <person name="Castelli M."/>
            <person name="Lanzoni O."/>
            <person name="Sassera D."/>
            <person name="Bandi C."/>
            <person name="Sandeep B.V."/>
            <person name="Verni F."/>
            <person name="Modeo L."/>
            <person name="Petroni G."/>
        </authorList>
    </citation>
    <scope>NUCLEOTIDE SEQUENCE [LARGE SCALE GENOMIC DNA]</scope>
    <source>
        <strain evidence="2 3">KKR18_Esm</strain>
    </source>
</reference>